<feature type="region of interest" description="Disordered" evidence="1">
    <location>
        <begin position="22"/>
        <end position="80"/>
    </location>
</feature>
<proteinExistence type="predicted"/>
<reference evidence="2 3" key="1">
    <citation type="submission" date="2021-03" db="EMBL/GenBank/DDBJ databases">
        <title>Genomic Encyclopedia of Type Strains, Phase IV (KMG-IV): sequencing the most valuable type-strain genomes for metagenomic binning, comparative biology and taxonomic classification.</title>
        <authorList>
            <person name="Goeker M."/>
        </authorList>
    </citation>
    <scope>NUCLEOTIDE SEQUENCE [LARGE SCALE GENOMIC DNA]</scope>
    <source>
        <strain evidence="2 3">DSM 41954</strain>
    </source>
</reference>
<comment type="caution">
    <text evidence="2">The sequence shown here is derived from an EMBL/GenBank/DDBJ whole genome shotgun (WGS) entry which is preliminary data.</text>
</comment>
<evidence type="ECO:0000313" key="3">
    <source>
        <dbReference type="Proteomes" id="UP000756710"/>
    </source>
</evidence>
<keyword evidence="3" id="KW-1185">Reference proteome</keyword>
<dbReference type="Proteomes" id="UP000756710">
    <property type="component" value="Unassembled WGS sequence"/>
</dbReference>
<organism evidence="2 3">
    <name type="scientific">Streptomyces iranensis</name>
    <dbReference type="NCBI Taxonomy" id="576784"/>
    <lineage>
        <taxon>Bacteria</taxon>
        <taxon>Bacillati</taxon>
        <taxon>Actinomycetota</taxon>
        <taxon>Actinomycetes</taxon>
        <taxon>Kitasatosporales</taxon>
        <taxon>Streptomycetaceae</taxon>
        <taxon>Streptomyces</taxon>
        <taxon>Streptomyces violaceusniger group</taxon>
    </lineage>
</organism>
<feature type="compositionally biased region" description="Polar residues" evidence="1">
    <location>
        <begin position="58"/>
        <end position="67"/>
    </location>
</feature>
<evidence type="ECO:0000256" key="1">
    <source>
        <dbReference type="SAM" id="MobiDB-lite"/>
    </source>
</evidence>
<protein>
    <recommendedName>
        <fullName evidence="4">Secreted protein</fullName>
    </recommendedName>
</protein>
<sequence>MNNPIGPFFAWVSALLALRPGDRHRAGTVPPAPRTVLSRRGSGGMDSPASPTAGPQPVATSPDSDSPTPELGTAGLPLDDRVSASLRPYVVAHEQRREQRRGGAIPRVELVCAPHGMVVIR</sequence>
<gene>
    <name evidence="2" type="ORF">J2Z30_008334</name>
</gene>
<dbReference type="EMBL" id="JAGGLR010000029">
    <property type="protein sequence ID" value="MBP2067268.1"/>
    <property type="molecule type" value="Genomic_DNA"/>
</dbReference>
<name>A0ABS4N5L0_9ACTN</name>
<accession>A0ABS4N5L0</accession>
<evidence type="ECO:0000313" key="2">
    <source>
        <dbReference type="EMBL" id="MBP2067268.1"/>
    </source>
</evidence>
<evidence type="ECO:0008006" key="4">
    <source>
        <dbReference type="Google" id="ProtNLM"/>
    </source>
</evidence>